<evidence type="ECO:0000313" key="1">
    <source>
        <dbReference type="EMBL" id="EEC44383.1"/>
    </source>
</evidence>
<dbReference type="HOGENOM" id="CLU_744885_0_0_1"/>
<proteinExistence type="predicted"/>
<dbReference type="AlphaFoldDB" id="B7GAJ1"/>
<evidence type="ECO:0000313" key="2">
    <source>
        <dbReference type="Proteomes" id="UP000000759"/>
    </source>
</evidence>
<dbReference type="GeneID" id="7195911"/>
<dbReference type="KEGG" id="pti:PHATRDRAFT_49421"/>
<gene>
    <name evidence="1" type="ORF">PHATRDRAFT_49421</name>
</gene>
<name>B7GAJ1_PHATC</name>
<dbReference type="Proteomes" id="UP000000759">
    <property type="component" value="Chromosome 22"/>
</dbReference>
<dbReference type="eggNOG" id="ENOG502S59I">
    <property type="taxonomic scope" value="Eukaryota"/>
</dbReference>
<dbReference type="InParanoid" id="B7GAJ1"/>
<reference evidence="2" key="2">
    <citation type="submission" date="2008-08" db="EMBL/GenBank/DDBJ databases">
        <authorList>
            <consortium name="Diatom Consortium"/>
            <person name="Grigoriev I."/>
            <person name="Grimwood J."/>
            <person name="Kuo A."/>
            <person name="Otillar R.P."/>
            <person name="Salamov A."/>
            <person name="Detter J.C."/>
            <person name="Lindquist E."/>
            <person name="Shapiro H."/>
            <person name="Lucas S."/>
            <person name="Glavina del Rio T."/>
            <person name="Pitluck S."/>
            <person name="Rokhsar D."/>
            <person name="Bowler C."/>
        </authorList>
    </citation>
    <scope>GENOME REANNOTATION</scope>
    <source>
        <strain evidence="2">CCAP 1055/1</strain>
    </source>
</reference>
<dbReference type="OrthoDB" id="44749at2759"/>
<protein>
    <submittedName>
        <fullName evidence="1">Uncharacterized protein</fullName>
    </submittedName>
</protein>
<dbReference type="EMBL" id="CM000624">
    <property type="protein sequence ID" value="EEC44383.1"/>
    <property type="molecule type" value="Genomic_DNA"/>
</dbReference>
<dbReference type="PaxDb" id="2850-Phatr49421"/>
<dbReference type="RefSeq" id="XP_002184205.1">
    <property type="nucleotide sequence ID" value="XM_002184169.1"/>
</dbReference>
<dbReference type="STRING" id="556484.B7GAJ1"/>
<sequence length="372" mass="41651">MKIASGWRERLRKMSTGKRLTVLVTIFVLLTWHSDALLKPLANNGRKIDQSSSLLFLAPRNTQADSEGSNIGLTKITRRTLCHELTMLPALVGYTIFLPAGVLAAQPITQGEADNVGARIQRTLRPKPTKILRPKLDKDFAVMLMRSSYNVLDDLDCVPMEQFQRDFFIIRSAEYEPYIKNLGYGLVQQGDLTDPYYFDFISFAQYLTINRELTQSPLMVYEEMQPVDVSVGEPQQFVSKIVRRNPDITNDQLVPEHSRRVGAAILDRFEDLYGSTKSEIPLINAGSRPSAGAVSSIQLNPHQCICANQVIDAFDQLVKIFLLNGYAWDGMAKIVSSGPKGTEFCLTLISPATIWGGQSLQFGKNKLQNNFL</sequence>
<keyword evidence="2" id="KW-1185">Reference proteome</keyword>
<accession>B7GAJ1</accession>
<organism evidence="1 2">
    <name type="scientific">Phaeodactylum tricornutum (strain CCAP 1055/1)</name>
    <dbReference type="NCBI Taxonomy" id="556484"/>
    <lineage>
        <taxon>Eukaryota</taxon>
        <taxon>Sar</taxon>
        <taxon>Stramenopiles</taxon>
        <taxon>Ochrophyta</taxon>
        <taxon>Bacillariophyta</taxon>
        <taxon>Bacillariophyceae</taxon>
        <taxon>Bacillariophycidae</taxon>
        <taxon>Naviculales</taxon>
        <taxon>Phaeodactylaceae</taxon>
        <taxon>Phaeodactylum</taxon>
    </lineage>
</organism>
<reference evidence="1 2" key="1">
    <citation type="journal article" date="2008" name="Nature">
        <title>The Phaeodactylum genome reveals the evolutionary history of diatom genomes.</title>
        <authorList>
            <person name="Bowler C."/>
            <person name="Allen A.E."/>
            <person name="Badger J.H."/>
            <person name="Grimwood J."/>
            <person name="Jabbari K."/>
            <person name="Kuo A."/>
            <person name="Maheswari U."/>
            <person name="Martens C."/>
            <person name="Maumus F."/>
            <person name="Otillar R.P."/>
            <person name="Rayko E."/>
            <person name="Salamov A."/>
            <person name="Vandepoele K."/>
            <person name="Beszteri B."/>
            <person name="Gruber A."/>
            <person name="Heijde M."/>
            <person name="Katinka M."/>
            <person name="Mock T."/>
            <person name="Valentin K."/>
            <person name="Verret F."/>
            <person name="Berges J.A."/>
            <person name="Brownlee C."/>
            <person name="Cadoret J.P."/>
            <person name="Chiovitti A."/>
            <person name="Choi C.J."/>
            <person name="Coesel S."/>
            <person name="De Martino A."/>
            <person name="Detter J.C."/>
            <person name="Durkin C."/>
            <person name="Falciatore A."/>
            <person name="Fournet J."/>
            <person name="Haruta M."/>
            <person name="Huysman M.J."/>
            <person name="Jenkins B.D."/>
            <person name="Jiroutova K."/>
            <person name="Jorgensen R.E."/>
            <person name="Joubert Y."/>
            <person name="Kaplan A."/>
            <person name="Kroger N."/>
            <person name="Kroth P.G."/>
            <person name="La Roche J."/>
            <person name="Lindquist E."/>
            <person name="Lommer M."/>
            <person name="Martin-Jezequel V."/>
            <person name="Lopez P.J."/>
            <person name="Lucas S."/>
            <person name="Mangogna M."/>
            <person name="McGinnis K."/>
            <person name="Medlin L.K."/>
            <person name="Montsant A."/>
            <person name="Oudot-Le Secq M.P."/>
            <person name="Napoli C."/>
            <person name="Obornik M."/>
            <person name="Parker M.S."/>
            <person name="Petit J.L."/>
            <person name="Porcel B.M."/>
            <person name="Poulsen N."/>
            <person name="Robison M."/>
            <person name="Rychlewski L."/>
            <person name="Rynearson T.A."/>
            <person name="Schmutz J."/>
            <person name="Shapiro H."/>
            <person name="Siaut M."/>
            <person name="Stanley M."/>
            <person name="Sussman M.R."/>
            <person name="Taylor A.R."/>
            <person name="Vardi A."/>
            <person name="von Dassow P."/>
            <person name="Vyverman W."/>
            <person name="Willis A."/>
            <person name="Wyrwicz L.S."/>
            <person name="Rokhsar D.S."/>
            <person name="Weissenbach J."/>
            <person name="Armbrust E.V."/>
            <person name="Green B.R."/>
            <person name="Van de Peer Y."/>
            <person name="Grigoriev I.V."/>
        </authorList>
    </citation>
    <scope>NUCLEOTIDE SEQUENCE [LARGE SCALE GENOMIC DNA]</scope>
    <source>
        <strain evidence="1 2">CCAP 1055/1</strain>
    </source>
</reference>